<sequence>MYQHLTWRFILSLLFLAIIWLLGSKSFDPYPGVGIVGHSSFKGFEMLLQSLFVVEPYYCADLLFPKRMAQATF</sequence>
<evidence type="ECO:0000256" key="1">
    <source>
        <dbReference type="SAM" id="SignalP"/>
    </source>
</evidence>
<comment type="caution">
    <text evidence="2">The sequence shown here is derived from an EMBL/GenBank/DDBJ whole genome shotgun (WGS) entry which is preliminary data.</text>
</comment>
<reference evidence="2" key="1">
    <citation type="submission" date="2021-10" db="EMBL/GenBank/DDBJ databases">
        <authorList>
            <person name="Piombo E."/>
        </authorList>
    </citation>
    <scope>NUCLEOTIDE SEQUENCE</scope>
</reference>
<evidence type="ECO:0000313" key="2">
    <source>
        <dbReference type="EMBL" id="CAG9986841.1"/>
    </source>
</evidence>
<accession>A0A9N9UFP8</accession>
<protein>
    <submittedName>
        <fullName evidence="2">Uncharacterized protein</fullName>
    </submittedName>
</protein>
<feature type="signal peptide" evidence="1">
    <location>
        <begin position="1"/>
        <end position="26"/>
    </location>
</feature>
<name>A0A9N9UFP8_9HYPO</name>
<dbReference type="EMBL" id="CABFNO020001405">
    <property type="protein sequence ID" value="CAG9986841.1"/>
    <property type="molecule type" value="Genomic_DNA"/>
</dbReference>
<feature type="chain" id="PRO_5040268938" evidence="1">
    <location>
        <begin position="27"/>
        <end position="73"/>
    </location>
</feature>
<organism evidence="2 3">
    <name type="scientific">Clonostachys byssicola</name>
    <dbReference type="NCBI Taxonomy" id="160290"/>
    <lineage>
        <taxon>Eukaryota</taxon>
        <taxon>Fungi</taxon>
        <taxon>Dikarya</taxon>
        <taxon>Ascomycota</taxon>
        <taxon>Pezizomycotina</taxon>
        <taxon>Sordariomycetes</taxon>
        <taxon>Hypocreomycetidae</taxon>
        <taxon>Hypocreales</taxon>
        <taxon>Bionectriaceae</taxon>
        <taxon>Clonostachys</taxon>
    </lineage>
</organism>
<dbReference type="AlphaFoldDB" id="A0A9N9UFP8"/>
<proteinExistence type="predicted"/>
<evidence type="ECO:0000313" key="3">
    <source>
        <dbReference type="Proteomes" id="UP000754883"/>
    </source>
</evidence>
<dbReference type="Proteomes" id="UP000754883">
    <property type="component" value="Unassembled WGS sequence"/>
</dbReference>
<keyword evidence="3" id="KW-1185">Reference proteome</keyword>
<gene>
    <name evidence="2" type="ORF">CBYS24578_00008040</name>
</gene>
<keyword evidence="1" id="KW-0732">Signal</keyword>